<accession>A0ACC0UIY1</accession>
<organism evidence="1 2">
    <name type="scientific">Russula earlei</name>
    <dbReference type="NCBI Taxonomy" id="71964"/>
    <lineage>
        <taxon>Eukaryota</taxon>
        <taxon>Fungi</taxon>
        <taxon>Dikarya</taxon>
        <taxon>Basidiomycota</taxon>
        <taxon>Agaricomycotina</taxon>
        <taxon>Agaricomycetes</taxon>
        <taxon>Russulales</taxon>
        <taxon>Russulaceae</taxon>
        <taxon>Russula</taxon>
    </lineage>
</organism>
<dbReference type="EMBL" id="JAGFNK010000018">
    <property type="protein sequence ID" value="KAI9511685.1"/>
    <property type="molecule type" value="Genomic_DNA"/>
</dbReference>
<dbReference type="Proteomes" id="UP001207468">
    <property type="component" value="Unassembled WGS sequence"/>
</dbReference>
<proteinExistence type="predicted"/>
<sequence length="273" mass="29514">MRRSCWIVFLPVLTELTFAQLSYPNCIGGWEWSYNTLGQNPCAVFAYLAAQGGNFTVDSYHTGIVYSGPRSSNGEGLYQCNTVVYSLSSACASCQGGSWGNWSTWSSNCAVVAWNGTYPFPTPTGTSVPHWAYVQITANSWNVTLAQSAGGSPTLNQNKPHSEHGLIAGAVIGGVIGTVLLSAVVFWCLRRRRSHTELEPSPSRGRAAPIAEAVDLQHQDTSIPIGKYYDPSDPSTFPPLVMPGRKKGYTAEQIEMKERMHTNDTPAEGGTGQ</sequence>
<reference evidence="1" key="1">
    <citation type="submission" date="2021-03" db="EMBL/GenBank/DDBJ databases">
        <title>Evolutionary priming and transition to the ectomycorrhizal habit in an iconic lineage of mushroom-forming fungi: is preadaptation a requirement?</title>
        <authorList>
            <consortium name="DOE Joint Genome Institute"/>
            <person name="Looney B.P."/>
            <person name="Miyauchi S."/>
            <person name="Morin E."/>
            <person name="Drula E."/>
            <person name="Courty P.E."/>
            <person name="Chicoki N."/>
            <person name="Fauchery L."/>
            <person name="Kohler A."/>
            <person name="Kuo A."/>
            <person name="LaButti K."/>
            <person name="Pangilinan J."/>
            <person name="Lipzen A."/>
            <person name="Riley R."/>
            <person name="Andreopoulos W."/>
            <person name="He G."/>
            <person name="Johnson J."/>
            <person name="Barry K.W."/>
            <person name="Grigoriev I.V."/>
            <person name="Nagy L."/>
            <person name="Hibbett D."/>
            <person name="Henrissat B."/>
            <person name="Matheny P.B."/>
            <person name="Labbe J."/>
            <person name="Martin A.F."/>
        </authorList>
    </citation>
    <scope>NUCLEOTIDE SEQUENCE</scope>
    <source>
        <strain evidence="1">BPL698</strain>
    </source>
</reference>
<evidence type="ECO:0000313" key="1">
    <source>
        <dbReference type="EMBL" id="KAI9511685.1"/>
    </source>
</evidence>
<evidence type="ECO:0000313" key="2">
    <source>
        <dbReference type="Proteomes" id="UP001207468"/>
    </source>
</evidence>
<name>A0ACC0UIY1_9AGAM</name>
<keyword evidence="2" id="KW-1185">Reference proteome</keyword>
<protein>
    <submittedName>
        <fullName evidence="1">Uncharacterized protein</fullName>
    </submittedName>
</protein>
<comment type="caution">
    <text evidence="1">The sequence shown here is derived from an EMBL/GenBank/DDBJ whole genome shotgun (WGS) entry which is preliminary data.</text>
</comment>
<gene>
    <name evidence="1" type="ORF">F5148DRAFT_247560</name>
</gene>